<comment type="similarity">
    <text evidence="2 14 15">Belongs to the ATPase B chain family.</text>
</comment>
<evidence type="ECO:0000256" key="13">
    <source>
        <dbReference type="ARBA" id="ARBA00025830"/>
    </source>
</evidence>
<organism evidence="17 18">
    <name type="scientific">Streptomyces rubellomurinus (strain ATCC 31215)</name>
    <dbReference type="NCBI Taxonomy" id="359131"/>
    <lineage>
        <taxon>Bacteria</taxon>
        <taxon>Bacillati</taxon>
        <taxon>Actinomycetota</taxon>
        <taxon>Actinomycetes</taxon>
        <taxon>Kitasatosporales</taxon>
        <taxon>Streptomycetaceae</taxon>
        <taxon>Streptomyces</taxon>
    </lineage>
</organism>
<dbReference type="Proteomes" id="UP000033699">
    <property type="component" value="Unassembled WGS sequence"/>
</dbReference>
<dbReference type="InterPro" id="IPR050059">
    <property type="entry name" value="ATP_synthase_B_chain"/>
</dbReference>
<reference evidence="17 18" key="1">
    <citation type="submission" date="2015-02" db="EMBL/GenBank/DDBJ databases">
        <authorList>
            <person name="Ju K.-S."/>
            <person name="Doroghazi J.R."/>
            <person name="Metcalf W."/>
        </authorList>
    </citation>
    <scope>NUCLEOTIDE SEQUENCE [LARGE SCALE GENOMIC DNA]</scope>
    <source>
        <strain evidence="17 18">ATCC 31215</strain>
    </source>
</reference>
<accession>A0A0F2TG34</accession>
<evidence type="ECO:0000256" key="12">
    <source>
        <dbReference type="ARBA" id="ARBA00025198"/>
    </source>
</evidence>
<dbReference type="GO" id="GO:0046961">
    <property type="term" value="F:proton-transporting ATPase activity, rotational mechanism"/>
    <property type="evidence" value="ECO:0007669"/>
    <property type="project" value="TreeGrafter"/>
</dbReference>
<comment type="function">
    <text evidence="12 14">F(1)F(0) ATP synthase produces ATP from ADP in the presence of a proton or sodium gradient. F-type ATPases consist of two structural domains, F(1) containing the extramembraneous catalytic core and F(0) containing the membrane proton channel, linked together by a central stalk and a peripheral stalk. During catalysis, ATP synthesis in the catalytic domain of F(1) is coupled via a rotary mechanism of the central stalk subunits to proton translocation.</text>
</comment>
<evidence type="ECO:0000256" key="16">
    <source>
        <dbReference type="SAM" id="Coils"/>
    </source>
</evidence>
<proteinExistence type="inferred from homology"/>
<evidence type="ECO:0000313" key="18">
    <source>
        <dbReference type="Proteomes" id="UP000033699"/>
    </source>
</evidence>
<gene>
    <name evidence="14" type="primary">atpF</name>
    <name evidence="17" type="ORF">VM95_16745</name>
</gene>
<dbReference type="AlphaFoldDB" id="A0A0F2TG34"/>
<evidence type="ECO:0000256" key="4">
    <source>
        <dbReference type="ARBA" id="ARBA00022475"/>
    </source>
</evidence>
<dbReference type="GO" id="GO:0046933">
    <property type="term" value="F:proton-transporting ATP synthase activity, rotational mechanism"/>
    <property type="evidence" value="ECO:0007669"/>
    <property type="project" value="UniProtKB-UniRule"/>
</dbReference>
<keyword evidence="4 14" id="KW-1003">Cell membrane</keyword>
<evidence type="ECO:0000256" key="5">
    <source>
        <dbReference type="ARBA" id="ARBA00022547"/>
    </source>
</evidence>
<keyword evidence="5 14" id="KW-0138">CF(0)</keyword>
<evidence type="ECO:0000256" key="6">
    <source>
        <dbReference type="ARBA" id="ARBA00022692"/>
    </source>
</evidence>
<dbReference type="PATRIC" id="fig|359131.3.peg.3725"/>
<dbReference type="HAMAP" id="MF_01398">
    <property type="entry name" value="ATP_synth_b_bprime"/>
    <property type="match status" value="1"/>
</dbReference>
<evidence type="ECO:0000256" key="14">
    <source>
        <dbReference type="HAMAP-Rule" id="MF_01398"/>
    </source>
</evidence>
<keyword evidence="9 14" id="KW-0406">Ion transport</keyword>
<evidence type="ECO:0000256" key="10">
    <source>
        <dbReference type="ARBA" id="ARBA00023136"/>
    </source>
</evidence>
<feature type="coiled-coil region" evidence="16">
    <location>
        <begin position="48"/>
        <end position="82"/>
    </location>
</feature>
<dbReference type="GO" id="GO:0045259">
    <property type="term" value="C:proton-transporting ATP synthase complex"/>
    <property type="evidence" value="ECO:0007669"/>
    <property type="project" value="UniProtKB-KW"/>
</dbReference>
<evidence type="ECO:0000313" key="17">
    <source>
        <dbReference type="EMBL" id="KJS61210.1"/>
    </source>
</evidence>
<protein>
    <recommendedName>
        <fullName evidence="14">ATP synthase subunit b</fullName>
    </recommendedName>
    <alternativeName>
        <fullName evidence="14">ATP synthase F(0) sector subunit b</fullName>
    </alternativeName>
    <alternativeName>
        <fullName evidence="14">ATPase subunit I</fullName>
    </alternativeName>
    <alternativeName>
        <fullName evidence="14">F-type ATPase subunit b</fullName>
        <shortName evidence="14">F-ATPase subunit b</shortName>
    </alternativeName>
</protein>
<keyword evidence="7 14" id="KW-0375">Hydrogen ion transport</keyword>
<dbReference type="RefSeq" id="WP_045697422.1">
    <property type="nucleotide sequence ID" value="NZ_JZKH01000030.1"/>
</dbReference>
<dbReference type="InterPro" id="IPR002146">
    <property type="entry name" value="ATP_synth_b/b'su_bac/chlpt"/>
</dbReference>
<keyword evidence="3 14" id="KW-0813">Transport</keyword>
<dbReference type="GO" id="GO:0005886">
    <property type="term" value="C:plasma membrane"/>
    <property type="evidence" value="ECO:0007669"/>
    <property type="project" value="UniProtKB-SubCell"/>
</dbReference>
<evidence type="ECO:0000256" key="7">
    <source>
        <dbReference type="ARBA" id="ARBA00022781"/>
    </source>
</evidence>
<dbReference type="OrthoDB" id="3873610at2"/>
<evidence type="ECO:0000256" key="8">
    <source>
        <dbReference type="ARBA" id="ARBA00022989"/>
    </source>
</evidence>
<keyword evidence="6 14" id="KW-0812">Transmembrane</keyword>
<keyword evidence="10 14" id="KW-0472">Membrane</keyword>
<dbReference type="EMBL" id="JZKH01000030">
    <property type="protein sequence ID" value="KJS61210.1"/>
    <property type="molecule type" value="Genomic_DNA"/>
</dbReference>
<comment type="subcellular location">
    <subcellularLocation>
        <location evidence="1 14">Cell membrane</location>
        <topology evidence="1 14">Single-pass membrane protein</topology>
    </subcellularLocation>
</comment>
<sequence length="169" mass="18232">MGPLQPDAAELVVGLVVFFLIFGFLGKLVLPRIEKTLAERQDATEGGIERAEAARAEAQRVYEEFQAELSAARHEAAAIRQSATEEGAALLAQLRAEGLEVRDRLVAEAAVQLAADRVLAEAELREDVIRLAGELAGRIIGEPVDTLPRTRAIADEFFAELDTEAAARA</sequence>
<keyword evidence="8 14" id="KW-1133">Transmembrane helix</keyword>
<dbReference type="Pfam" id="PF00430">
    <property type="entry name" value="ATP-synt_B"/>
    <property type="match status" value="1"/>
</dbReference>
<dbReference type="PANTHER" id="PTHR33445:SF1">
    <property type="entry name" value="ATP SYNTHASE SUBUNIT B"/>
    <property type="match status" value="1"/>
</dbReference>
<evidence type="ECO:0000256" key="3">
    <source>
        <dbReference type="ARBA" id="ARBA00022448"/>
    </source>
</evidence>
<keyword evidence="16" id="KW-0175">Coiled coil</keyword>
<dbReference type="InterPro" id="IPR028987">
    <property type="entry name" value="ATP_synth_B-like_membr_sf"/>
</dbReference>
<name>A0A0F2TG34_STRR3</name>
<keyword evidence="11 14" id="KW-0066">ATP synthesis</keyword>
<dbReference type="NCBIfam" id="TIGR01144">
    <property type="entry name" value="ATP_synt_b"/>
    <property type="match status" value="1"/>
</dbReference>
<dbReference type="SUPFAM" id="SSF81573">
    <property type="entry name" value="F1F0 ATP synthase subunit B, membrane domain"/>
    <property type="match status" value="1"/>
</dbReference>
<comment type="caution">
    <text evidence="17">The sequence shown here is derived from an EMBL/GenBank/DDBJ whole genome shotgun (WGS) entry which is preliminary data.</text>
</comment>
<evidence type="ECO:0000256" key="9">
    <source>
        <dbReference type="ARBA" id="ARBA00023065"/>
    </source>
</evidence>
<evidence type="ECO:0000256" key="1">
    <source>
        <dbReference type="ARBA" id="ARBA00004162"/>
    </source>
</evidence>
<evidence type="ECO:0000256" key="15">
    <source>
        <dbReference type="RuleBase" id="RU003848"/>
    </source>
</evidence>
<dbReference type="PANTHER" id="PTHR33445">
    <property type="entry name" value="ATP SYNTHASE SUBUNIT B', CHLOROPLASTIC"/>
    <property type="match status" value="1"/>
</dbReference>
<keyword evidence="18" id="KW-1185">Reference proteome</keyword>
<feature type="transmembrane region" description="Helical" evidence="14">
    <location>
        <begin position="12"/>
        <end position="30"/>
    </location>
</feature>
<dbReference type="InterPro" id="IPR005864">
    <property type="entry name" value="ATP_synth_F0_bsu_bac"/>
</dbReference>
<comment type="function">
    <text evidence="14">Component of the F(0) channel, it forms part of the peripheral stalk, linking F(1) to F(0).</text>
</comment>
<evidence type="ECO:0000256" key="2">
    <source>
        <dbReference type="ARBA" id="ARBA00005513"/>
    </source>
</evidence>
<evidence type="ECO:0000256" key="11">
    <source>
        <dbReference type="ARBA" id="ARBA00023310"/>
    </source>
</evidence>
<dbReference type="CDD" id="cd06503">
    <property type="entry name" value="ATP-synt_Fo_b"/>
    <property type="match status" value="1"/>
</dbReference>
<comment type="subunit">
    <text evidence="13 14">F-type ATPases have 2 components, F(1) - the catalytic core - and F(0) - the membrane proton channel. F(1) has five subunits: alpha(3), beta(3), gamma(1), delta(1), epsilon(1). F(0) has three main subunits: a(1), b(2) and c(10-14). The alpha and beta chains form an alternating ring which encloses part of the gamma chain. F(1) is attached to F(0) by a central stalk formed by the gamma and epsilon chains, while a peripheral stalk is formed by the delta and b chains.</text>
</comment>